<proteinExistence type="predicted"/>
<evidence type="ECO:0000313" key="3">
    <source>
        <dbReference type="Proteomes" id="UP001497482"/>
    </source>
</evidence>
<dbReference type="FunFam" id="2.30.42.10:FF:000047">
    <property type="entry name" value="MAGUK p55 subfamily member 6"/>
    <property type="match status" value="1"/>
</dbReference>
<keyword evidence="3" id="KW-1185">Reference proteome</keyword>
<reference evidence="2 3" key="1">
    <citation type="submission" date="2024-04" db="EMBL/GenBank/DDBJ databases">
        <authorList>
            <person name="Waldvogel A.-M."/>
            <person name="Schoenle A."/>
        </authorList>
    </citation>
    <scope>NUCLEOTIDE SEQUENCE [LARGE SCALE GENOMIC DNA]</scope>
</reference>
<dbReference type="InterPro" id="IPR050716">
    <property type="entry name" value="MAGUK"/>
</dbReference>
<dbReference type="SUPFAM" id="SSF50156">
    <property type="entry name" value="PDZ domain-like"/>
    <property type="match status" value="1"/>
</dbReference>
<dbReference type="Proteomes" id="UP001497482">
    <property type="component" value="Chromosome 3"/>
</dbReference>
<evidence type="ECO:0000259" key="1">
    <source>
        <dbReference type="PROSITE" id="PS50106"/>
    </source>
</evidence>
<gene>
    <name evidence="2" type="ORF">KC01_LOCUS29008</name>
</gene>
<dbReference type="CDD" id="cd10832">
    <property type="entry name" value="PDZ_MPP6-MPP2-like"/>
    <property type="match status" value="1"/>
</dbReference>
<evidence type="ECO:0000313" key="2">
    <source>
        <dbReference type="EMBL" id="CAL1600952.1"/>
    </source>
</evidence>
<dbReference type="InterPro" id="IPR001478">
    <property type="entry name" value="PDZ"/>
</dbReference>
<sequence>MDAALNNQPVPPDAVRMVGIRKVSGEHLGVTFRVESGELVIARILHGGMIDQQGLLHVGDIIKEVNGKEVGNDPKVLQEMLKEASGSVVLKILPSYQEPHTPRQFEMRRCGGSVCRFIGNKKRKRKQNVCL</sequence>
<protein>
    <recommendedName>
        <fullName evidence="1">PDZ domain-containing protein</fullName>
    </recommendedName>
</protein>
<dbReference type="Gene3D" id="2.30.42.10">
    <property type="match status" value="1"/>
</dbReference>
<dbReference type="AlphaFoldDB" id="A0AAV2LL10"/>
<dbReference type="PROSITE" id="PS50106">
    <property type="entry name" value="PDZ"/>
    <property type="match status" value="1"/>
</dbReference>
<accession>A0AAV2LL10</accession>
<dbReference type="SMART" id="SM00228">
    <property type="entry name" value="PDZ"/>
    <property type="match status" value="1"/>
</dbReference>
<dbReference type="InterPro" id="IPR036034">
    <property type="entry name" value="PDZ_sf"/>
</dbReference>
<name>A0AAV2LL10_KNICA</name>
<organism evidence="2 3">
    <name type="scientific">Knipowitschia caucasica</name>
    <name type="common">Caucasian dwarf goby</name>
    <name type="synonym">Pomatoschistus caucasicus</name>
    <dbReference type="NCBI Taxonomy" id="637954"/>
    <lineage>
        <taxon>Eukaryota</taxon>
        <taxon>Metazoa</taxon>
        <taxon>Chordata</taxon>
        <taxon>Craniata</taxon>
        <taxon>Vertebrata</taxon>
        <taxon>Euteleostomi</taxon>
        <taxon>Actinopterygii</taxon>
        <taxon>Neopterygii</taxon>
        <taxon>Teleostei</taxon>
        <taxon>Neoteleostei</taxon>
        <taxon>Acanthomorphata</taxon>
        <taxon>Gobiaria</taxon>
        <taxon>Gobiiformes</taxon>
        <taxon>Gobioidei</taxon>
        <taxon>Gobiidae</taxon>
        <taxon>Gobiinae</taxon>
        <taxon>Knipowitschia</taxon>
    </lineage>
</organism>
<dbReference type="PANTHER" id="PTHR23122">
    <property type="entry name" value="MEMBRANE-ASSOCIATED GUANYLATE KINASE MAGUK"/>
    <property type="match status" value="1"/>
</dbReference>
<dbReference type="Pfam" id="PF00595">
    <property type="entry name" value="PDZ"/>
    <property type="match status" value="1"/>
</dbReference>
<dbReference type="EMBL" id="OZ035825">
    <property type="protein sequence ID" value="CAL1600952.1"/>
    <property type="molecule type" value="Genomic_DNA"/>
</dbReference>
<feature type="domain" description="PDZ" evidence="1">
    <location>
        <begin position="17"/>
        <end position="96"/>
    </location>
</feature>